<feature type="compositionally biased region" description="Polar residues" evidence="1">
    <location>
        <begin position="506"/>
        <end position="539"/>
    </location>
</feature>
<feature type="region of interest" description="Disordered" evidence="1">
    <location>
        <begin position="78"/>
        <end position="141"/>
    </location>
</feature>
<proteinExistence type="predicted"/>
<feature type="compositionally biased region" description="Low complexity" evidence="1">
    <location>
        <begin position="1123"/>
        <end position="1146"/>
    </location>
</feature>
<feature type="compositionally biased region" description="Basic and acidic residues" evidence="1">
    <location>
        <begin position="460"/>
        <end position="474"/>
    </location>
</feature>
<feature type="compositionally biased region" description="Low complexity" evidence="1">
    <location>
        <begin position="78"/>
        <end position="88"/>
    </location>
</feature>
<name>A0A9P6FTN2_9FUNG</name>
<accession>A0A9P6FTN2</accession>
<feature type="compositionally biased region" description="Low complexity" evidence="1">
    <location>
        <begin position="102"/>
        <end position="119"/>
    </location>
</feature>
<evidence type="ECO:0000313" key="3">
    <source>
        <dbReference type="Proteomes" id="UP000780801"/>
    </source>
</evidence>
<dbReference type="OrthoDB" id="166585at2759"/>
<gene>
    <name evidence="2" type="ORF">BGW38_001688</name>
</gene>
<feature type="region of interest" description="Disordered" evidence="1">
    <location>
        <begin position="404"/>
        <end position="613"/>
    </location>
</feature>
<evidence type="ECO:0000313" key="2">
    <source>
        <dbReference type="EMBL" id="KAF9581338.1"/>
    </source>
</evidence>
<feature type="region of interest" description="Disordered" evidence="1">
    <location>
        <begin position="1013"/>
        <end position="1042"/>
    </location>
</feature>
<feature type="region of interest" description="Disordered" evidence="1">
    <location>
        <begin position="1122"/>
        <end position="1149"/>
    </location>
</feature>
<dbReference type="EMBL" id="JAABOA010001548">
    <property type="protein sequence ID" value="KAF9581338.1"/>
    <property type="molecule type" value="Genomic_DNA"/>
</dbReference>
<feature type="region of interest" description="Disordered" evidence="1">
    <location>
        <begin position="951"/>
        <end position="1001"/>
    </location>
</feature>
<reference evidence="2" key="1">
    <citation type="journal article" date="2020" name="Fungal Divers.">
        <title>Resolving the Mortierellaceae phylogeny through synthesis of multi-gene phylogenetics and phylogenomics.</title>
        <authorList>
            <person name="Vandepol N."/>
            <person name="Liber J."/>
            <person name="Desiro A."/>
            <person name="Na H."/>
            <person name="Kennedy M."/>
            <person name="Barry K."/>
            <person name="Grigoriev I.V."/>
            <person name="Miller A.N."/>
            <person name="O'Donnell K."/>
            <person name="Stajich J.E."/>
            <person name="Bonito G."/>
        </authorList>
    </citation>
    <scope>NUCLEOTIDE SEQUENCE</scope>
    <source>
        <strain evidence="2">KOD1015</strain>
    </source>
</reference>
<dbReference type="SMART" id="SM00706">
    <property type="entry name" value="TECPR"/>
    <property type="match status" value="4"/>
</dbReference>
<keyword evidence="3" id="KW-1185">Reference proteome</keyword>
<feature type="compositionally biased region" description="Polar residues" evidence="1">
    <location>
        <begin position="819"/>
        <end position="843"/>
    </location>
</feature>
<feature type="region of interest" description="Disordered" evidence="1">
    <location>
        <begin position="819"/>
        <end position="871"/>
    </location>
</feature>
<sequence length="1211" mass="130975">MSSTTIWHPIPGRLQSVSVTDKTNIWGVTLDLQLCRFNPTDQQWQLVSVTTESAAHSKLSSTPGQTYLSRSTSLFTTSASGSTASLTSQPIQTDAKRKTQPLSTSGSSSSLLASLTNSLMGGGGQQQQQQQPRSSSDSGHRQGLLRRDFSFPISIAETESEAETTIQVAAAADGTVVRLDRTLKAWYLIGPKDQTHFDRDVIWIDLGHFWKCISVASVSQVWGLSDRGDVFHGTMDRFSKLESTITSGAGYLNPRFTQLAVGQDGVVIATDAHSGFVFRLKTHPTASHPPIWNALPGTGSSSHAVSEHSSRISSPLLHMVHCSISTADFIVGVTQDGLVYRFTNGRWVALGGGATMTIVDVGTDGYVMGVDCDGDLLGCQLENSILIPGRPNGKDVLEGASKFDEKWETPRSPQAPNAPSHPTTPYQQDVSKRPVVSPRDLFEMAAITAEKSRPPGRLRIGIDSRAPRSEEELNHSPVTRSPLGVYSPITGRTGSSSIGRNELGRTDSQLSKRSYASGSMSPTTGLGMFQQRQQDSRSASPRPLDSMGNSPVTTPFESRPLRVQTSFNSDLSRDKQNGGWDPLSVSGPESDSTSPTDYFSPQSGSGSMGYRGWRDRTDELRDVSGVETGFSPRETASNGDCNYGFSGGEERVEARTFDQTNIHRNSDMSTLSTRNLSAETSGAHALDTSADRNMQRQGSGWNMMSNGEKSRWNEEALALDSYGLTKAKELSKDPYSNSGQQNVNMGLSVDVNMARYPHYPENGHYETLDVVENGSSSGRQSIDQDKKDWILAHSKGVASFPNHRSGYSFDKSIRPFQQEEQLPSPISNPRTSISTDASESTWPAPQPFQGHPHSHSYQQQQQQHRQQQQGVVGEHWYPTATYSDFKEEILDTELQPPEEELNREQEVASSSFLGPPAPNFAQAHRPSNASEISLRQQQEFLRLIRLRSRPSDASTHFNGDTTVHGARSSMDMNRPGSSQNTTALPPPNVATRQSSSSSVEPTAVGYTTALEMPTKSTGVGPLTPVGRGSRGEGADGISLQPSYSSTHLQNYLDKTLSQPFAASDASTRRRSVATGMQEIRGENMMPRMHVLETQTHNGRRASIAVVSSATGRNRDSYVMALNPSLGSGSMHSSSSASPAPDTSPPGVSTNAAAFDARGGMGTSVRGVTGEDAQGRWIAGAAPAAVPSNNQSQGPIRHFDPDHAKNKCCTIL</sequence>
<organism evidence="2 3">
    <name type="scientific">Lunasporangiospora selenospora</name>
    <dbReference type="NCBI Taxonomy" id="979761"/>
    <lineage>
        <taxon>Eukaryota</taxon>
        <taxon>Fungi</taxon>
        <taxon>Fungi incertae sedis</taxon>
        <taxon>Mucoromycota</taxon>
        <taxon>Mortierellomycotina</taxon>
        <taxon>Mortierellomycetes</taxon>
        <taxon>Mortierellales</taxon>
        <taxon>Mortierellaceae</taxon>
        <taxon>Lunasporangiospora</taxon>
    </lineage>
</organism>
<feature type="compositionally biased region" description="Polar residues" evidence="1">
    <location>
        <begin position="951"/>
        <end position="961"/>
    </location>
</feature>
<evidence type="ECO:0000256" key="1">
    <source>
        <dbReference type="SAM" id="MobiDB-lite"/>
    </source>
</evidence>
<feature type="compositionally biased region" description="Polar residues" evidence="1">
    <location>
        <begin position="587"/>
        <end position="605"/>
    </location>
</feature>
<feature type="compositionally biased region" description="Polar residues" evidence="1">
    <location>
        <begin position="411"/>
        <end position="429"/>
    </location>
</feature>
<feature type="compositionally biased region" description="Polar residues" evidence="1">
    <location>
        <begin position="490"/>
        <end position="499"/>
    </location>
</feature>
<dbReference type="InterPro" id="IPR006624">
    <property type="entry name" value="Beta-propeller_rpt_TECPR"/>
</dbReference>
<dbReference type="AlphaFoldDB" id="A0A9P6FTN2"/>
<comment type="caution">
    <text evidence="2">The sequence shown here is derived from an EMBL/GenBank/DDBJ whole genome shotgun (WGS) entry which is preliminary data.</text>
</comment>
<feature type="compositionally biased region" description="Polar residues" evidence="1">
    <location>
        <begin position="990"/>
        <end position="1000"/>
    </location>
</feature>
<feature type="compositionally biased region" description="Low complexity" evidence="1">
    <location>
        <begin position="858"/>
        <end position="869"/>
    </location>
</feature>
<protein>
    <submittedName>
        <fullName evidence="2">Uncharacterized protein</fullName>
    </submittedName>
</protein>
<feature type="compositionally biased region" description="Polar residues" evidence="1">
    <location>
        <begin position="547"/>
        <end position="556"/>
    </location>
</feature>
<dbReference type="Proteomes" id="UP000780801">
    <property type="component" value="Unassembled WGS sequence"/>
</dbReference>